<evidence type="ECO:0000256" key="2">
    <source>
        <dbReference type="PROSITE-ProRule" id="PRU00176"/>
    </source>
</evidence>
<dbReference type="SMART" id="SM00360">
    <property type="entry name" value="RRM"/>
    <property type="match status" value="2"/>
</dbReference>
<dbReference type="CDD" id="cd12337">
    <property type="entry name" value="RRM1_SRSF4_like"/>
    <property type="match status" value="1"/>
</dbReference>
<reference evidence="6 7" key="1">
    <citation type="submission" date="2021-06" db="EMBL/GenBank/DDBJ databases">
        <authorList>
            <person name="Kallberg Y."/>
            <person name="Tangrot J."/>
            <person name="Rosling A."/>
        </authorList>
    </citation>
    <scope>NUCLEOTIDE SEQUENCE [LARGE SCALE GENOMIC DNA]</scope>
    <source>
        <strain evidence="6 7">120-4 pot B 10/14</strain>
    </source>
</reference>
<feature type="region of interest" description="Disordered" evidence="3">
    <location>
        <begin position="297"/>
        <end position="345"/>
    </location>
</feature>
<name>A0ABN7UD61_GIGMA</name>
<dbReference type="PROSITE" id="PS50102">
    <property type="entry name" value="RRM"/>
    <property type="match status" value="2"/>
</dbReference>
<dbReference type="InterPro" id="IPR012677">
    <property type="entry name" value="Nucleotide-bd_a/b_plait_sf"/>
</dbReference>
<dbReference type="Proteomes" id="UP000789901">
    <property type="component" value="Unassembled WGS sequence"/>
</dbReference>
<protein>
    <submittedName>
        <fullName evidence="6">31585_t:CDS:1</fullName>
    </submittedName>
</protein>
<feature type="transmembrane region" description="Helical" evidence="4">
    <location>
        <begin position="113"/>
        <end position="135"/>
    </location>
</feature>
<dbReference type="EMBL" id="CAJVQB010001756">
    <property type="protein sequence ID" value="CAG8548949.1"/>
    <property type="molecule type" value="Genomic_DNA"/>
</dbReference>
<evidence type="ECO:0000256" key="4">
    <source>
        <dbReference type="SAM" id="Phobius"/>
    </source>
</evidence>
<feature type="domain" description="RRM" evidence="5">
    <location>
        <begin position="3"/>
        <end position="73"/>
    </location>
</feature>
<dbReference type="Pfam" id="PF00076">
    <property type="entry name" value="RRM_1"/>
    <property type="match status" value="2"/>
</dbReference>
<dbReference type="Gene3D" id="3.30.70.330">
    <property type="match status" value="2"/>
</dbReference>
<keyword evidence="4" id="KW-1133">Transmembrane helix</keyword>
<accession>A0ABN7UD61</accession>
<dbReference type="InterPro" id="IPR050374">
    <property type="entry name" value="RRT5_SRSF_SR"/>
</dbReference>
<evidence type="ECO:0000256" key="1">
    <source>
        <dbReference type="ARBA" id="ARBA00022884"/>
    </source>
</evidence>
<dbReference type="InterPro" id="IPR000504">
    <property type="entry name" value="RRM_dom"/>
</dbReference>
<evidence type="ECO:0000256" key="3">
    <source>
        <dbReference type="SAM" id="MobiDB-lite"/>
    </source>
</evidence>
<keyword evidence="1 2" id="KW-0694">RNA-binding</keyword>
<keyword evidence="4" id="KW-0812">Transmembrane</keyword>
<proteinExistence type="predicted"/>
<evidence type="ECO:0000313" key="6">
    <source>
        <dbReference type="EMBL" id="CAG8548949.1"/>
    </source>
</evidence>
<keyword evidence="7" id="KW-1185">Reference proteome</keyword>
<organism evidence="6 7">
    <name type="scientific">Gigaspora margarita</name>
    <dbReference type="NCBI Taxonomy" id="4874"/>
    <lineage>
        <taxon>Eukaryota</taxon>
        <taxon>Fungi</taxon>
        <taxon>Fungi incertae sedis</taxon>
        <taxon>Mucoromycota</taxon>
        <taxon>Glomeromycotina</taxon>
        <taxon>Glomeromycetes</taxon>
        <taxon>Diversisporales</taxon>
        <taxon>Gigasporaceae</taxon>
        <taxon>Gigaspora</taxon>
    </lineage>
</organism>
<feature type="non-terminal residue" evidence="6">
    <location>
        <position position="345"/>
    </location>
</feature>
<evidence type="ECO:0000259" key="5">
    <source>
        <dbReference type="PROSITE" id="PS50102"/>
    </source>
</evidence>
<evidence type="ECO:0000313" key="7">
    <source>
        <dbReference type="Proteomes" id="UP000789901"/>
    </source>
</evidence>
<keyword evidence="4" id="KW-0472">Membrane</keyword>
<dbReference type="PANTHER" id="PTHR23003:SF51">
    <property type="entry name" value="SERINE-ARGININE PROTEIN 55"/>
    <property type="match status" value="1"/>
</dbReference>
<dbReference type="SUPFAM" id="SSF54928">
    <property type="entry name" value="RNA-binding domain, RBD"/>
    <property type="match status" value="2"/>
</dbReference>
<sequence length="345" mass="40003">MATRVYIGRLARDARERDVEKLFRNYGTIREIKLMNGFGFVEFRDHRDADDVVYAFNGKSFMGEKLIVEYARGERRRRDHRDRGSRFAPPQRNPQYRLIVENLSSSCSWQIDIVLALVVALLFLWLLDVAFGFCLPFRLMATLLKICLDYILLYIPQKVSNGTKAFRKNCMGKKGQKTKGTRLHFLFLMPGRKRVEEPILIFDTSRSDSFGPIIWITIYFYSWDLPALVPSIGIGTWHMEITQEPMRIVEAYPGEVTFADCHKDRDGEGVVEFSSYEDMKNAIRKLDDTELKGKRIILREAPTPPANGKDHSSRSPSPRRGREDSRSPKRSRSRSGERERVHDDD</sequence>
<feature type="compositionally biased region" description="Basic and acidic residues" evidence="3">
    <location>
        <begin position="334"/>
        <end position="345"/>
    </location>
</feature>
<dbReference type="InterPro" id="IPR035979">
    <property type="entry name" value="RBD_domain_sf"/>
</dbReference>
<gene>
    <name evidence="6" type="ORF">GMARGA_LOCUS4459</name>
</gene>
<feature type="domain" description="RRM" evidence="5">
    <location>
        <begin position="230"/>
        <end position="303"/>
    </location>
</feature>
<comment type="caution">
    <text evidence="6">The sequence shown here is derived from an EMBL/GenBank/DDBJ whole genome shotgun (WGS) entry which is preliminary data.</text>
</comment>
<dbReference type="PANTHER" id="PTHR23003">
    <property type="entry name" value="RNA RECOGNITION MOTIF RRM DOMAIN CONTAINING PROTEIN"/>
    <property type="match status" value="1"/>
</dbReference>